<evidence type="ECO:0000313" key="3">
    <source>
        <dbReference type="Proteomes" id="UP000749311"/>
    </source>
</evidence>
<sequence length="141" mass="15172">MQSVVIVGAEEPLGKRVLELIGSHRDEFMVDGLVSQGSQPRELAELVWEFTPLLVGIADEYAEGAFRDQLEDIALDKGMVDWELPEFDVVAGEGAAERVAALGCDVLVDAAAGRLRYRDGTVVEAPGADQLLAMLAYRPGS</sequence>
<keyword evidence="3" id="KW-1185">Reference proteome</keyword>
<organism evidence="2 3">
    <name type="scientific">Brooklawnia cerclae</name>
    <dbReference type="NCBI Taxonomy" id="349934"/>
    <lineage>
        <taxon>Bacteria</taxon>
        <taxon>Bacillati</taxon>
        <taxon>Actinomycetota</taxon>
        <taxon>Actinomycetes</taxon>
        <taxon>Propionibacteriales</taxon>
        <taxon>Propionibacteriaceae</taxon>
        <taxon>Brooklawnia</taxon>
    </lineage>
</organism>
<dbReference type="RefSeq" id="WP_167167100.1">
    <property type="nucleotide sequence ID" value="NZ_BAAAOO010000016.1"/>
</dbReference>
<comment type="caution">
    <text evidence="2">The sequence shown here is derived from an EMBL/GenBank/DDBJ whole genome shotgun (WGS) entry which is preliminary data.</text>
</comment>
<evidence type="ECO:0000259" key="1">
    <source>
        <dbReference type="Pfam" id="PF02670"/>
    </source>
</evidence>
<reference evidence="2 3" key="1">
    <citation type="submission" date="2020-02" db="EMBL/GenBank/DDBJ databases">
        <title>Sequencing the genomes of 1000 actinobacteria strains.</title>
        <authorList>
            <person name="Klenk H.-P."/>
        </authorList>
    </citation>
    <scope>NUCLEOTIDE SEQUENCE [LARGE SCALE GENOMIC DNA]</scope>
    <source>
        <strain evidence="2 3">DSM 19609</strain>
    </source>
</reference>
<feature type="domain" description="1-deoxy-D-xylulose 5-phosphate reductoisomerase N-terminal" evidence="1">
    <location>
        <begin position="4"/>
        <end position="113"/>
    </location>
</feature>
<dbReference type="Gene3D" id="3.40.50.720">
    <property type="entry name" value="NAD(P)-binding Rossmann-like Domain"/>
    <property type="match status" value="1"/>
</dbReference>
<dbReference type="SUPFAM" id="SSF51735">
    <property type="entry name" value="NAD(P)-binding Rossmann-fold domains"/>
    <property type="match status" value="1"/>
</dbReference>
<evidence type="ECO:0000313" key="2">
    <source>
        <dbReference type="EMBL" id="NIH57425.1"/>
    </source>
</evidence>
<dbReference type="EMBL" id="JAAMOZ010000001">
    <property type="protein sequence ID" value="NIH57425.1"/>
    <property type="molecule type" value="Genomic_DNA"/>
</dbReference>
<gene>
    <name evidence="2" type="ORF">FB473_002070</name>
</gene>
<name>A0ABX0SGA3_9ACTN</name>
<dbReference type="Pfam" id="PF02670">
    <property type="entry name" value="DXP_reductoisom"/>
    <property type="match status" value="1"/>
</dbReference>
<accession>A0ABX0SGA3</accession>
<dbReference type="Proteomes" id="UP000749311">
    <property type="component" value="Unassembled WGS sequence"/>
</dbReference>
<proteinExistence type="predicted"/>
<dbReference type="InterPro" id="IPR013512">
    <property type="entry name" value="DXP_reductoisomerase_N"/>
</dbReference>
<protein>
    <submittedName>
        <fullName evidence="2">1-deoxy-D-xylulose 5-phosphate reductoisomerase</fullName>
    </submittedName>
</protein>
<dbReference type="InterPro" id="IPR036291">
    <property type="entry name" value="NAD(P)-bd_dom_sf"/>
</dbReference>